<protein>
    <recommendedName>
        <fullName evidence="8">RTA1-domain-containing protein</fullName>
    </recommendedName>
</protein>
<feature type="transmembrane region" description="Helical" evidence="5">
    <location>
        <begin position="165"/>
        <end position="191"/>
    </location>
</feature>
<dbReference type="PANTHER" id="PTHR31465">
    <property type="entry name" value="PROTEIN RTA1-RELATED"/>
    <property type="match status" value="1"/>
</dbReference>
<dbReference type="STRING" id="215250.A0A316Y9X3"/>
<dbReference type="AlphaFoldDB" id="A0A316Y9X3"/>
<gene>
    <name evidence="6" type="ORF">FA10DRAFT_51835</name>
</gene>
<dbReference type="PANTHER" id="PTHR31465:SF1">
    <property type="entry name" value="PROTEIN RTA1-RELATED"/>
    <property type="match status" value="1"/>
</dbReference>
<accession>A0A316Y9X3</accession>
<feature type="transmembrane region" description="Helical" evidence="5">
    <location>
        <begin position="203"/>
        <end position="224"/>
    </location>
</feature>
<evidence type="ECO:0008006" key="8">
    <source>
        <dbReference type="Google" id="ProtNLM"/>
    </source>
</evidence>
<comment type="subcellular location">
    <subcellularLocation>
        <location evidence="1">Membrane</location>
        <topology evidence="1">Multi-pass membrane protein</topology>
    </subcellularLocation>
</comment>
<feature type="transmembrane region" description="Helical" evidence="5">
    <location>
        <begin position="26"/>
        <end position="44"/>
    </location>
</feature>
<dbReference type="EMBL" id="KZ819644">
    <property type="protein sequence ID" value="PWN86506.1"/>
    <property type="molecule type" value="Genomic_DNA"/>
</dbReference>
<evidence type="ECO:0000313" key="6">
    <source>
        <dbReference type="EMBL" id="PWN86506.1"/>
    </source>
</evidence>
<evidence type="ECO:0000256" key="2">
    <source>
        <dbReference type="ARBA" id="ARBA00022692"/>
    </source>
</evidence>
<dbReference type="RefSeq" id="XP_025373704.1">
    <property type="nucleotide sequence ID" value="XM_025525542.1"/>
</dbReference>
<keyword evidence="2 5" id="KW-0812">Transmembrane</keyword>
<dbReference type="Proteomes" id="UP000245768">
    <property type="component" value="Unassembled WGS sequence"/>
</dbReference>
<feature type="transmembrane region" description="Helical" evidence="5">
    <location>
        <begin position="81"/>
        <end position="102"/>
    </location>
</feature>
<dbReference type="OrthoDB" id="3358017at2759"/>
<feature type="transmembrane region" description="Helical" evidence="5">
    <location>
        <begin position="123"/>
        <end position="145"/>
    </location>
</feature>
<dbReference type="InterPro" id="IPR007568">
    <property type="entry name" value="RTA1"/>
</dbReference>
<name>A0A316Y9X3_9BASI</name>
<evidence type="ECO:0000256" key="1">
    <source>
        <dbReference type="ARBA" id="ARBA00004141"/>
    </source>
</evidence>
<feature type="transmembrane region" description="Helical" evidence="5">
    <location>
        <begin position="244"/>
        <end position="263"/>
    </location>
</feature>
<keyword evidence="3 5" id="KW-1133">Transmembrane helix</keyword>
<evidence type="ECO:0000256" key="4">
    <source>
        <dbReference type="ARBA" id="ARBA00023136"/>
    </source>
</evidence>
<sequence length="324" mass="36445">MAYRMKAPGVPSDSILYYKPDAGGNVVFGLLYEAVALLLFANLVNHRDWWALCLPIGAALQGAGFFLRLPLANEPQSLPLYLPMDIFIVLAPACYFAFNYIWFGRLVQRLEQHVRLPRKRAHLTFLPPQKFGLIFIISDVTTFLVQAAGGGMQVKINLQSAGSTVFLIGIIAQFASYVFFLALAVPVVQFARRNDSVDGTQRVKLRALLLVLAFSSVWIIVRSVYRTIELAQGYNGSISTKESWFFGLDSAPLLLAIGVYIFYWPSSLVELQDAMQKRVRPPMRTVPWDMSHGQRYAWMAEKCELPLTNDPSPDELRTAFTQRA</sequence>
<dbReference type="FunCoup" id="A0A316Y9X3">
    <property type="interactions" value="24"/>
</dbReference>
<evidence type="ECO:0000256" key="5">
    <source>
        <dbReference type="SAM" id="Phobius"/>
    </source>
</evidence>
<keyword evidence="4 5" id="KW-0472">Membrane</keyword>
<proteinExistence type="predicted"/>
<dbReference type="Pfam" id="PF04479">
    <property type="entry name" value="RTA1"/>
    <property type="match status" value="1"/>
</dbReference>
<dbReference type="InParanoid" id="A0A316Y9X3"/>
<reference evidence="6 7" key="1">
    <citation type="journal article" date="2018" name="Mol. Biol. Evol.">
        <title>Broad Genomic Sampling Reveals a Smut Pathogenic Ancestry of the Fungal Clade Ustilaginomycotina.</title>
        <authorList>
            <person name="Kijpornyongpan T."/>
            <person name="Mondo S.J."/>
            <person name="Barry K."/>
            <person name="Sandor L."/>
            <person name="Lee J."/>
            <person name="Lipzen A."/>
            <person name="Pangilinan J."/>
            <person name="LaButti K."/>
            <person name="Hainaut M."/>
            <person name="Henrissat B."/>
            <person name="Grigoriev I.V."/>
            <person name="Spatafora J.W."/>
            <person name="Aime M.C."/>
        </authorList>
    </citation>
    <scope>NUCLEOTIDE SEQUENCE [LARGE SCALE GENOMIC DNA]</scope>
    <source>
        <strain evidence="6 7">MCA 4198</strain>
    </source>
</reference>
<evidence type="ECO:0000256" key="3">
    <source>
        <dbReference type="ARBA" id="ARBA00022989"/>
    </source>
</evidence>
<dbReference type="GeneID" id="37047458"/>
<evidence type="ECO:0000313" key="7">
    <source>
        <dbReference type="Proteomes" id="UP000245768"/>
    </source>
</evidence>
<feature type="transmembrane region" description="Helical" evidence="5">
    <location>
        <begin position="49"/>
        <end position="69"/>
    </location>
</feature>
<dbReference type="GO" id="GO:0016020">
    <property type="term" value="C:membrane"/>
    <property type="evidence" value="ECO:0007669"/>
    <property type="project" value="UniProtKB-SubCell"/>
</dbReference>
<organism evidence="6 7">
    <name type="scientific">Acaromyces ingoldii</name>
    <dbReference type="NCBI Taxonomy" id="215250"/>
    <lineage>
        <taxon>Eukaryota</taxon>
        <taxon>Fungi</taxon>
        <taxon>Dikarya</taxon>
        <taxon>Basidiomycota</taxon>
        <taxon>Ustilaginomycotina</taxon>
        <taxon>Exobasidiomycetes</taxon>
        <taxon>Exobasidiales</taxon>
        <taxon>Cryptobasidiaceae</taxon>
        <taxon>Acaromyces</taxon>
    </lineage>
</organism>
<keyword evidence="7" id="KW-1185">Reference proteome</keyword>